<evidence type="ECO:0000313" key="5">
    <source>
        <dbReference type="EMBL" id="KAF5792620.1"/>
    </source>
</evidence>
<comment type="caution">
    <text evidence="5">The sequence shown here is derived from an EMBL/GenBank/DDBJ whole genome shotgun (WGS) entry which is preliminary data.</text>
</comment>
<evidence type="ECO:0000259" key="4">
    <source>
        <dbReference type="Pfam" id="PF00685"/>
    </source>
</evidence>
<dbReference type="Pfam" id="PF00685">
    <property type="entry name" value="Sulfotransfer_1"/>
    <property type="match status" value="1"/>
</dbReference>
<dbReference type="GO" id="GO:0016787">
    <property type="term" value="F:hydrolase activity"/>
    <property type="evidence" value="ECO:0007669"/>
    <property type="project" value="UniProtKB-KW"/>
</dbReference>
<name>A0A9K3NAG1_HELAN</name>
<evidence type="ECO:0000256" key="3">
    <source>
        <dbReference type="RuleBase" id="RU361155"/>
    </source>
</evidence>
<evidence type="ECO:0000256" key="2">
    <source>
        <dbReference type="ARBA" id="ARBA00022679"/>
    </source>
</evidence>
<keyword evidence="5" id="KW-0378">Hydrolase</keyword>
<sequence length="82" mass="9337">MKCGTTWLKALMFATANCHRYKLSDHPLLRTGPQSAFPFIDTHIFLDYPITNFDNLPIPRLFPTHFAHGLLPTSITSTCKFV</sequence>
<proteinExistence type="inferred from homology"/>
<feature type="domain" description="Sulfotransferase" evidence="4">
    <location>
        <begin position="2"/>
        <end position="81"/>
    </location>
</feature>
<dbReference type="AlphaFoldDB" id="A0A9K3NAG1"/>
<organism evidence="5 6">
    <name type="scientific">Helianthus annuus</name>
    <name type="common">Common sunflower</name>
    <dbReference type="NCBI Taxonomy" id="4232"/>
    <lineage>
        <taxon>Eukaryota</taxon>
        <taxon>Viridiplantae</taxon>
        <taxon>Streptophyta</taxon>
        <taxon>Embryophyta</taxon>
        <taxon>Tracheophyta</taxon>
        <taxon>Spermatophyta</taxon>
        <taxon>Magnoliopsida</taxon>
        <taxon>eudicotyledons</taxon>
        <taxon>Gunneridae</taxon>
        <taxon>Pentapetalae</taxon>
        <taxon>asterids</taxon>
        <taxon>campanulids</taxon>
        <taxon>Asterales</taxon>
        <taxon>Asteraceae</taxon>
        <taxon>Asteroideae</taxon>
        <taxon>Heliantheae alliance</taxon>
        <taxon>Heliantheae</taxon>
        <taxon>Helianthus</taxon>
    </lineage>
</organism>
<dbReference type="Proteomes" id="UP000215914">
    <property type="component" value="Unassembled WGS sequence"/>
</dbReference>
<dbReference type="EC" id="2.8.2.-" evidence="3"/>
<comment type="similarity">
    <text evidence="1 3">Belongs to the sulfotransferase 1 family.</text>
</comment>
<dbReference type="Gene3D" id="3.40.50.300">
    <property type="entry name" value="P-loop containing nucleotide triphosphate hydrolases"/>
    <property type="match status" value="1"/>
</dbReference>
<dbReference type="SUPFAM" id="SSF52540">
    <property type="entry name" value="P-loop containing nucleoside triphosphate hydrolases"/>
    <property type="match status" value="1"/>
</dbReference>
<dbReference type="GO" id="GO:0008146">
    <property type="term" value="F:sulfotransferase activity"/>
    <property type="evidence" value="ECO:0007669"/>
    <property type="project" value="InterPro"/>
</dbReference>
<accession>A0A9K3NAG1</accession>
<reference evidence="5" key="1">
    <citation type="journal article" date="2017" name="Nature">
        <title>The sunflower genome provides insights into oil metabolism, flowering and Asterid evolution.</title>
        <authorList>
            <person name="Badouin H."/>
            <person name="Gouzy J."/>
            <person name="Grassa C.J."/>
            <person name="Murat F."/>
            <person name="Staton S.E."/>
            <person name="Cottret L."/>
            <person name="Lelandais-Briere C."/>
            <person name="Owens G.L."/>
            <person name="Carrere S."/>
            <person name="Mayjonade B."/>
            <person name="Legrand L."/>
            <person name="Gill N."/>
            <person name="Kane N.C."/>
            <person name="Bowers J.E."/>
            <person name="Hubner S."/>
            <person name="Bellec A."/>
            <person name="Berard A."/>
            <person name="Berges H."/>
            <person name="Blanchet N."/>
            <person name="Boniface M.C."/>
            <person name="Brunel D."/>
            <person name="Catrice O."/>
            <person name="Chaidir N."/>
            <person name="Claudel C."/>
            <person name="Donnadieu C."/>
            <person name="Faraut T."/>
            <person name="Fievet G."/>
            <person name="Helmstetter N."/>
            <person name="King M."/>
            <person name="Knapp S.J."/>
            <person name="Lai Z."/>
            <person name="Le Paslier M.C."/>
            <person name="Lippi Y."/>
            <person name="Lorenzon L."/>
            <person name="Mandel J.R."/>
            <person name="Marage G."/>
            <person name="Marchand G."/>
            <person name="Marquand E."/>
            <person name="Bret-Mestries E."/>
            <person name="Morien E."/>
            <person name="Nambeesan S."/>
            <person name="Nguyen T."/>
            <person name="Pegot-Espagnet P."/>
            <person name="Pouilly N."/>
            <person name="Raftis F."/>
            <person name="Sallet E."/>
            <person name="Schiex T."/>
            <person name="Thomas J."/>
            <person name="Vandecasteele C."/>
            <person name="Vares D."/>
            <person name="Vear F."/>
            <person name="Vautrin S."/>
            <person name="Crespi M."/>
            <person name="Mangin B."/>
            <person name="Burke J.M."/>
            <person name="Salse J."/>
            <person name="Munos S."/>
            <person name="Vincourt P."/>
            <person name="Rieseberg L.H."/>
            <person name="Langlade N.B."/>
        </authorList>
    </citation>
    <scope>NUCLEOTIDE SEQUENCE</scope>
    <source>
        <tissue evidence="5">Leaves</tissue>
    </source>
</reference>
<dbReference type="InterPro" id="IPR000863">
    <property type="entry name" value="Sulfotransferase_dom"/>
</dbReference>
<dbReference type="Gramene" id="mRNA:HanXRQr2_Chr09g0407981">
    <property type="protein sequence ID" value="CDS:HanXRQr2_Chr09g0407981.1"/>
    <property type="gene ID" value="HanXRQr2_Chr09g0407981"/>
</dbReference>
<gene>
    <name evidence="5" type="ORF">HanXRQr2_Chr09g0407981</name>
</gene>
<keyword evidence="6" id="KW-1185">Reference proteome</keyword>
<dbReference type="PANTHER" id="PTHR11783">
    <property type="entry name" value="SULFOTRANSFERASE SULT"/>
    <property type="match status" value="1"/>
</dbReference>
<reference evidence="5" key="2">
    <citation type="submission" date="2020-06" db="EMBL/GenBank/DDBJ databases">
        <title>Helianthus annuus Genome sequencing and assembly Release 2.</title>
        <authorList>
            <person name="Gouzy J."/>
            <person name="Langlade N."/>
            <person name="Munos S."/>
        </authorList>
    </citation>
    <scope>NUCLEOTIDE SEQUENCE</scope>
    <source>
        <tissue evidence="5">Leaves</tissue>
    </source>
</reference>
<protein>
    <recommendedName>
        <fullName evidence="3">Sulfotransferase</fullName>
        <ecNumber evidence="3">2.8.2.-</ecNumber>
    </recommendedName>
</protein>
<keyword evidence="2 3" id="KW-0808">Transferase</keyword>
<evidence type="ECO:0000313" key="6">
    <source>
        <dbReference type="Proteomes" id="UP000215914"/>
    </source>
</evidence>
<dbReference type="EMBL" id="MNCJ02000324">
    <property type="protein sequence ID" value="KAF5792620.1"/>
    <property type="molecule type" value="Genomic_DNA"/>
</dbReference>
<dbReference type="InterPro" id="IPR027417">
    <property type="entry name" value="P-loop_NTPase"/>
</dbReference>
<evidence type="ECO:0000256" key="1">
    <source>
        <dbReference type="ARBA" id="ARBA00005771"/>
    </source>
</evidence>